<keyword evidence="2" id="KW-1185">Reference proteome</keyword>
<dbReference type="EnsemblMetazoa" id="GPPI002098-RA">
    <property type="protein sequence ID" value="GPPI002098-PA"/>
    <property type="gene ID" value="GPPI002098"/>
</dbReference>
<sequence length="290" mass="34500">MAVIHCRFSKCQWSGGEQAVFEHLESFHREFLREPNGKTYFVLNCADLRQKVFVLCTPQGLYWMCRSKRYSPENSYRFGVFHLGNSIPVTFTLQLSMKQHNEYWKHWGPFKSQTENYAHRFQENYEVELKYDLMAKWSENLISKGLRLVFDELDNIWPCTACLIYKERYKRLYRLCFQSFTCAVCWELICRDARFCENTHFVCQNCFKEMRMRAQGTSPREKINNESKKTLICPICRGQYLYDCRDDELESLLRVVKWPDSVKSNRATASSVPMSGTKNHNSYSTIIRKM</sequence>
<dbReference type="VEuPathDB" id="VectorBase:GPPI002098"/>
<dbReference type="Proteomes" id="UP000092460">
    <property type="component" value="Unassembled WGS sequence"/>
</dbReference>
<protein>
    <submittedName>
        <fullName evidence="1">Uncharacterized protein</fullName>
    </submittedName>
</protein>
<reference evidence="1" key="2">
    <citation type="submission" date="2020-05" db="UniProtKB">
        <authorList>
            <consortium name="EnsemblMetazoa"/>
        </authorList>
    </citation>
    <scope>IDENTIFICATION</scope>
    <source>
        <strain evidence="1">IAEA</strain>
    </source>
</reference>
<reference evidence="2" key="1">
    <citation type="submission" date="2015-01" db="EMBL/GenBank/DDBJ databases">
        <authorList>
            <person name="Aksoy S."/>
            <person name="Warren W."/>
            <person name="Wilson R.K."/>
        </authorList>
    </citation>
    <scope>NUCLEOTIDE SEQUENCE [LARGE SCALE GENOMIC DNA]</scope>
    <source>
        <strain evidence="2">IAEA</strain>
    </source>
</reference>
<evidence type="ECO:0000313" key="1">
    <source>
        <dbReference type="EnsemblMetazoa" id="GPPI002098-PA"/>
    </source>
</evidence>
<dbReference type="AlphaFoldDB" id="A0A1B0AMP9"/>
<evidence type="ECO:0000313" key="2">
    <source>
        <dbReference type="Proteomes" id="UP000092460"/>
    </source>
</evidence>
<organism evidence="1 2">
    <name type="scientific">Glossina palpalis gambiensis</name>
    <dbReference type="NCBI Taxonomy" id="67801"/>
    <lineage>
        <taxon>Eukaryota</taxon>
        <taxon>Metazoa</taxon>
        <taxon>Ecdysozoa</taxon>
        <taxon>Arthropoda</taxon>
        <taxon>Hexapoda</taxon>
        <taxon>Insecta</taxon>
        <taxon>Pterygota</taxon>
        <taxon>Neoptera</taxon>
        <taxon>Endopterygota</taxon>
        <taxon>Diptera</taxon>
        <taxon>Brachycera</taxon>
        <taxon>Muscomorpha</taxon>
        <taxon>Hippoboscoidea</taxon>
        <taxon>Glossinidae</taxon>
        <taxon>Glossina</taxon>
    </lineage>
</organism>
<name>A0A1B0AMP9_9MUSC</name>
<dbReference type="EMBL" id="JXJN01000526">
    <property type="status" value="NOT_ANNOTATED_CDS"/>
    <property type="molecule type" value="Genomic_DNA"/>
</dbReference>
<accession>A0A1B0AMP9</accession>
<proteinExistence type="predicted"/>